<keyword evidence="6" id="KW-1185">Reference proteome</keyword>
<proteinExistence type="inferred from homology"/>
<dbReference type="SUPFAM" id="SSF52540">
    <property type="entry name" value="P-loop containing nucleoside triphosphate hydrolases"/>
    <property type="match status" value="1"/>
</dbReference>
<dbReference type="GO" id="GO:0005524">
    <property type="term" value="F:ATP binding"/>
    <property type="evidence" value="ECO:0007669"/>
    <property type="project" value="UniProtKB-KW"/>
</dbReference>
<accession>A0A4R6ULY4</accession>
<sequence length="459" mass="51456">MDAEAATGRVVNLPDTSSAPDVLQDMLWLEEVLHARLQLYLQTEQGDTQSLVIPAPDLANSRSPYASAIREAAFTLGERLVFLLALCPNVYPQLLDALWLKNPNTDRGYTEFGGLSSAQHSGFIPTVETALFLLAGDEIATRLACMPFFDEGGLLRREQWLTLGNLQAGEPFTSASLSVPYATIMRVLQGHEPAPRFGSDFPARKVDTALDWQDLVLPEPTLEQLEEIKHWLMHGHTLLHDWRMIHRLRPGYTALFVGPSGTGKTLTACLLGKHCGRDVYRIDLSMVVSKYIGETEKNLAAVFDAAEHKGWILFFDEADALFGKRTKVSDAHDRYANQEVSFLLQRIEEFSGVVILASNFRENIDEAFLRRFHSVVNFPLPKAHERLRLWQEAIPPEVSIADDVNLAALAERHEITGGVILNVIRFALLRSLSRDDKMLRKHDVEQGVRRELLKSGQAL</sequence>
<keyword evidence="2" id="KW-0547">Nucleotide-binding</keyword>
<dbReference type="PANTHER" id="PTHR23073">
    <property type="entry name" value="26S PROTEASOME REGULATORY SUBUNIT"/>
    <property type="match status" value="1"/>
</dbReference>
<dbReference type="OrthoDB" id="9809379at2"/>
<evidence type="ECO:0000256" key="3">
    <source>
        <dbReference type="ARBA" id="ARBA00022840"/>
    </source>
</evidence>
<dbReference type="GO" id="GO:0016887">
    <property type="term" value="F:ATP hydrolysis activity"/>
    <property type="evidence" value="ECO:0007669"/>
    <property type="project" value="InterPro"/>
</dbReference>
<dbReference type="InterPro" id="IPR003593">
    <property type="entry name" value="AAA+_ATPase"/>
</dbReference>
<dbReference type="Pfam" id="PF00004">
    <property type="entry name" value="AAA"/>
    <property type="match status" value="1"/>
</dbReference>
<dbReference type="InterPro" id="IPR027417">
    <property type="entry name" value="P-loop_NTPase"/>
</dbReference>
<keyword evidence="3" id="KW-0067">ATP-binding</keyword>
<dbReference type="InterPro" id="IPR050221">
    <property type="entry name" value="26S_Proteasome_ATPase"/>
</dbReference>
<reference evidence="5 6" key="1">
    <citation type="submission" date="2019-03" db="EMBL/GenBank/DDBJ databases">
        <title>Genomic Encyclopedia of Type Strains, Phase IV (KMG-IV): sequencing the most valuable type-strain genomes for metagenomic binning, comparative biology and taxonomic classification.</title>
        <authorList>
            <person name="Goeker M."/>
        </authorList>
    </citation>
    <scope>NUCLEOTIDE SEQUENCE [LARGE SCALE GENOMIC DNA]</scope>
    <source>
        <strain evidence="5 6">DSM 103792</strain>
    </source>
</reference>
<evidence type="ECO:0000313" key="6">
    <source>
        <dbReference type="Proteomes" id="UP000295375"/>
    </source>
</evidence>
<comment type="caution">
    <text evidence="5">The sequence shown here is derived from an EMBL/GenBank/DDBJ whole genome shotgun (WGS) entry which is preliminary data.</text>
</comment>
<evidence type="ECO:0000256" key="2">
    <source>
        <dbReference type="ARBA" id="ARBA00022741"/>
    </source>
</evidence>
<dbReference type="InterPro" id="IPR003959">
    <property type="entry name" value="ATPase_AAA_core"/>
</dbReference>
<name>A0A4R6ULY4_9GAMM</name>
<dbReference type="EMBL" id="SNYM01000008">
    <property type="protein sequence ID" value="TDQ48078.1"/>
    <property type="molecule type" value="Genomic_DNA"/>
</dbReference>
<feature type="domain" description="AAA+ ATPase" evidence="4">
    <location>
        <begin position="250"/>
        <end position="382"/>
    </location>
</feature>
<evidence type="ECO:0000256" key="1">
    <source>
        <dbReference type="ARBA" id="ARBA00006914"/>
    </source>
</evidence>
<evidence type="ECO:0000313" key="5">
    <source>
        <dbReference type="EMBL" id="TDQ48078.1"/>
    </source>
</evidence>
<dbReference type="AlphaFoldDB" id="A0A4R6ULY4"/>
<protein>
    <submittedName>
        <fullName evidence="5">ATPase family protein associated with various cellular activities (AAA)</fullName>
    </submittedName>
</protein>
<gene>
    <name evidence="5" type="ORF">EV696_10858</name>
</gene>
<comment type="similarity">
    <text evidence="1">Belongs to the AAA ATPase family.</text>
</comment>
<dbReference type="RefSeq" id="WP_133590520.1">
    <property type="nucleotide sequence ID" value="NZ_CP037953.1"/>
</dbReference>
<organism evidence="5 6">
    <name type="scientific">Permianibacter aggregans</name>
    <dbReference type="NCBI Taxonomy" id="1510150"/>
    <lineage>
        <taxon>Bacteria</taxon>
        <taxon>Pseudomonadati</taxon>
        <taxon>Pseudomonadota</taxon>
        <taxon>Gammaproteobacteria</taxon>
        <taxon>Pseudomonadales</taxon>
        <taxon>Pseudomonadaceae</taxon>
        <taxon>Permianibacter</taxon>
    </lineage>
</organism>
<dbReference type="SMART" id="SM00382">
    <property type="entry name" value="AAA"/>
    <property type="match status" value="1"/>
</dbReference>
<dbReference type="Gene3D" id="3.40.50.300">
    <property type="entry name" value="P-loop containing nucleotide triphosphate hydrolases"/>
    <property type="match status" value="1"/>
</dbReference>
<dbReference type="CDD" id="cd19481">
    <property type="entry name" value="RecA-like_protease"/>
    <property type="match status" value="1"/>
</dbReference>
<evidence type="ECO:0000259" key="4">
    <source>
        <dbReference type="SMART" id="SM00382"/>
    </source>
</evidence>
<dbReference type="Proteomes" id="UP000295375">
    <property type="component" value="Unassembled WGS sequence"/>
</dbReference>